<evidence type="ECO:0000256" key="6">
    <source>
        <dbReference type="SAM" id="Phobius"/>
    </source>
</evidence>
<feature type="transmembrane region" description="Helical" evidence="6">
    <location>
        <begin position="106"/>
        <end position="125"/>
    </location>
</feature>
<feature type="transmembrane region" description="Helical" evidence="6">
    <location>
        <begin position="137"/>
        <end position="164"/>
    </location>
</feature>
<feature type="transmembrane region" description="Helical" evidence="6">
    <location>
        <begin position="48"/>
        <end position="69"/>
    </location>
</feature>
<dbReference type="PANTHER" id="PTHR33802:SF1">
    <property type="entry name" value="XK-RELATED PROTEIN"/>
    <property type="match status" value="1"/>
</dbReference>
<evidence type="ECO:0000313" key="7">
    <source>
        <dbReference type="EMBL" id="MFD1002158.1"/>
    </source>
</evidence>
<comment type="caution">
    <text evidence="7">The sequence shown here is derived from an EMBL/GenBank/DDBJ whole genome shotgun (WGS) entry which is preliminary data.</text>
</comment>
<dbReference type="Gene3D" id="1.20.1260.100">
    <property type="entry name" value="TspO/MBR protein"/>
    <property type="match status" value="1"/>
</dbReference>
<reference evidence="8" key="1">
    <citation type="journal article" date="2019" name="Int. J. Syst. Evol. Microbiol.">
        <title>The Global Catalogue of Microorganisms (GCM) 10K type strain sequencing project: providing services to taxonomists for standard genome sequencing and annotation.</title>
        <authorList>
            <consortium name="The Broad Institute Genomics Platform"/>
            <consortium name="The Broad Institute Genome Sequencing Center for Infectious Disease"/>
            <person name="Wu L."/>
            <person name="Ma J."/>
        </authorList>
    </citation>
    <scope>NUCLEOTIDE SEQUENCE [LARGE SCALE GENOMIC DNA]</scope>
    <source>
        <strain evidence="8">CCUG 58938</strain>
    </source>
</reference>
<evidence type="ECO:0000256" key="2">
    <source>
        <dbReference type="ARBA" id="ARBA00007524"/>
    </source>
</evidence>
<keyword evidence="8" id="KW-1185">Reference proteome</keyword>
<dbReference type="RefSeq" id="WP_377582994.1">
    <property type="nucleotide sequence ID" value="NZ_JBHTKA010000008.1"/>
</dbReference>
<evidence type="ECO:0000256" key="1">
    <source>
        <dbReference type="ARBA" id="ARBA00004141"/>
    </source>
</evidence>
<proteinExistence type="inferred from homology"/>
<dbReference type="PANTHER" id="PTHR33802">
    <property type="entry name" value="SI:CH211-161H7.5-RELATED"/>
    <property type="match status" value="1"/>
</dbReference>
<keyword evidence="5 6" id="KW-0472">Membrane</keyword>
<feature type="transmembrane region" description="Helical" evidence="6">
    <location>
        <begin position="200"/>
        <end position="216"/>
    </location>
</feature>
<evidence type="ECO:0000256" key="3">
    <source>
        <dbReference type="ARBA" id="ARBA00022692"/>
    </source>
</evidence>
<dbReference type="Pfam" id="PF03073">
    <property type="entry name" value="TspO_MBR"/>
    <property type="match status" value="1"/>
</dbReference>
<feature type="transmembrane region" description="Helical" evidence="6">
    <location>
        <begin position="222"/>
        <end position="243"/>
    </location>
</feature>
<dbReference type="InterPro" id="IPR038330">
    <property type="entry name" value="TspO/MBR-related_sf"/>
</dbReference>
<organism evidence="7 8">
    <name type="scientific">Ohtaekwangia kribbensis</name>
    <dbReference type="NCBI Taxonomy" id="688913"/>
    <lineage>
        <taxon>Bacteria</taxon>
        <taxon>Pseudomonadati</taxon>
        <taxon>Bacteroidota</taxon>
        <taxon>Cytophagia</taxon>
        <taxon>Cytophagales</taxon>
        <taxon>Fulvivirgaceae</taxon>
        <taxon>Ohtaekwangia</taxon>
    </lineage>
</organism>
<feature type="transmembrane region" description="Helical" evidence="6">
    <location>
        <begin position="81"/>
        <end position="100"/>
    </location>
</feature>
<name>A0ABW3K7Y7_9BACT</name>
<evidence type="ECO:0000256" key="4">
    <source>
        <dbReference type="ARBA" id="ARBA00022989"/>
    </source>
</evidence>
<protein>
    <submittedName>
        <fullName evidence="7">Tryptophan-rich sensory protein</fullName>
    </submittedName>
</protein>
<keyword evidence="4 6" id="KW-1133">Transmembrane helix</keyword>
<dbReference type="EMBL" id="JBHTKA010000008">
    <property type="protein sequence ID" value="MFD1002158.1"/>
    <property type="molecule type" value="Genomic_DNA"/>
</dbReference>
<gene>
    <name evidence="7" type="ORF">ACFQ21_22725</name>
</gene>
<accession>A0ABW3K7Y7</accession>
<sequence>MNTTLLRIAATLSFAGTITVNALANILPINGLNTGQVSDLYPSLFTPAGLTFSIWSVIYFLLAGFVVMSWLRSDDKMINRVLPWFIFTCVLNMGWILAWHHLLATLSVFIMLALLSILTYIFRMLHQSDSADMKLKLWVILPFTVYLAWICVATIANIAAWLIALGWQGGSIPPQLWTILMMTIAAALALKVTIDYRVPFFSLVVIWALFGIYFRWHNSSYSSITIAAMVLMTFLAVGIFYVMRKRTTA</sequence>
<comment type="similarity">
    <text evidence="2">Belongs to the TspO/BZRP family.</text>
</comment>
<dbReference type="Proteomes" id="UP001597112">
    <property type="component" value="Unassembled WGS sequence"/>
</dbReference>
<comment type="subcellular location">
    <subcellularLocation>
        <location evidence="1">Membrane</location>
        <topology evidence="1">Multi-pass membrane protein</topology>
    </subcellularLocation>
</comment>
<evidence type="ECO:0000313" key="8">
    <source>
        <dbReference type="Proteomes" id="UP001597112"/>
    </source>
</evidence>
<feature type="transmembrane region" description="Helical" evidence="6">
    <location>
        <begin position="176"/>
        <end position="193"/>
    </location>
</feature>
<evidence type="ECO:0000256" key="5">
    <source>
        <dbReference type="ARBA" id="ARBA00023136"/>
    </source>
</evidence>
<dbReference type="InterPro" id="IPR004307">
    <property type="entry name" value="TspO_MBR"/>
</dbReference>
<keyword evidence="3 6" id="KW-0812">Transmembrane</keyword>